<sequence length="327" mass="35473">MKILLTTTSYQDTPGPHHELLDSTGAEIVRERGPLPESRMLELAGDFDAFLCGDDEITQAVIDKSLPKLKVIAKYGIGVDKIDVAYATEKQIPVSFCPGVNHTTVAEHVFTLLLALNKNLIEQANAAAAGEWKRMTGHEIMGKTIGIIGLGRIGREVAIRANAFGMKCIGYDLYWPNDFAEQHKVERMDGVTQLLRESDIVSLHTNLTEETRDMICEASIKNMKDGATLINCGRGELTHTSDIAAALESGKLGGYGADVLDQEPPPADHPLLGAKNCIITPHVGSRTYESVQRQAGMATENLVLLLKGQKPLAQVNDVPPPEALIQS</sequence>
<accession>A0A317ZCN1</accession>
<gene>
    <name evidence="7" type="ORF">DDZ13_14725</name>
</gene>
<evidence type="ECO:0000256" key="4">
    <source>
        <dbReference type="RuleBase" id="RU003719"/>
    </source>
</evidence>
<comment type="caution">
    <text evidence="7">The sequence shown here is derived from an EMBL/GenBank/DDBJ whole genome shotgun (WGS) entry which is preliminary data.</text>
</comment>
<keyword evidence="3" id="KW-0520">NAD</keyword>
<dbReference type="Proteomes" id="UP000247099">
    <property type="component" value="Unassembled WGS sequence"/>
</dbReference>
<dbReference type="OrthoDB" id="9805416at2"/>
<dbReference type="AlphaFoldDB" id="A0A317ZCN1"/>
<dbReference type="InterPro" id="IPR050223">
    <property type="entry name" value="D-isomer_2-hydroxyacid_DH"/>
</dbReference>
<protein>
    <submittedName>
        <fullName evidence="7">3-phosphoglycerate dehydrogenase</fullName>
    </submittedName>
</protein>
<dbReference type="PANTHER" id="PTHR10996:SF283">
    <property type="entry name" value="GLYOXYLATE_HYDROXYPYRUVATE REDUCTASE B"/>
    <property type="match status" value="1"/>
</dbReference>
<evidence type="ECO:0000256" key="2">
    <source>
        <dbReference type="ARBA" id="ARBA00023002"/>
    </source>
</evidence>
<dbReference type="RefSeq" id="WP_110132225.1">
    <property type="nucleotide sequence ID" value="NZ_QHJQ01000016.1"/>
</dbReference>
<feature type="domain" description="D-isomer specific 2-hydroxyacid dehydrogenase catalytic" evidence="5">
    <location>
        <begin position="21"/>
        <end position="316"/>
    </location>
</feature>
<dbReference type="EMBL" id="QHJQ01000016">
    <property type="protein sequence ID" value="PXA02906.1"/>
    <property type="molecule type" value="Genomic_DNA"/>
</dbReference>
<dbReference type="InterPro" id="IPR006139">
    <property type="entry name" value="D-isomer_2_OHA_DH_cat_dom"/>
</dbReference>
<dbReference type="GO" id="GO:0016618">
    <property type="term" value="F:hydroxypyruvate reductase [NAD(P)H] activity"/>
    <property type="evidence" value="ECO:0007669"/>
    <property type="project" value="TreeGrafter"/>
</dbReference>
<comment type="similarity">
    <text evidence="1 4">Belongs to the D-isomer specific 2-hydroxyacid dehydrogenase family.</text>
</comment>
<keyword evidence="8" id="KW-1185">Reference proteome</keyword>
<dbReference type="Pfam" id="PF02826">
    <property type="entry name" value="2-Hacid_dh_C"/>
    <property type="match status" value="1"/>
</dbReference>
<dbReference type="InParanoid" id="A0A317ZCN1"/>
<evidence type="ECO:0000259" key="6">
    <source>
        <dbReference type="Pfam" id="PF02826"/>
    </source>
</evidence>
<evidence type="ECO:0000256" key="3">
    <source>
        <dbReference type="ARBA" id="ARBA00023027"/>
    </source>
</evidence>
<evidence type="ECO:0000259" key="5">
    <source>
        <dbReference type="Pfam" id="PF00389"/>
    </source>
</evidence>
<dbReference type="CDD" id="cd12172">
    <property type="entry name" value="PGDH_like_2"/>
    <property type="match status" value="1"/>
</dbReference>
<dbReference type="Pfam" id="PF00389">
    <property type="entry name" value="2-Hacid_dh"/>
    <property type="match status" value="1"/>
</dbReference>
<dbReference type="GO" id="GO:0005829">
    <property type="term" value="C:cytosol"/>
    <property type="evidence" value="ECO:0007669"/>
    <property type="project" value="TreeGrafter"/>
</dbReference>
<dbReference type="SUPFAM" id="SSF52283">
    <property type="entry name" value="Formate/glycerate dehydrogenase catalytic domain-like"/>
    <property type="match status" value="1"/>
</dbReference>
<evidence type="ECO:0000313" key="7">
    <source>
        <dbReference type="EMBL" id="PXA02906.1"/>
    </source>
</evidence>
<dbReference type="PANTHER" id="PTHR10996">
    <property type="entry name" value="2-HYDROXYACID DEHYDROGENASE-RELATED"/>
    <property type="match status" value="1"/>
</dbReference>
<dbReference type="GO" id="GO:0051287">
    <property type="term" value="F:NAD binding"/>
    <property type="evidence" value="ECO:0007669"/>
    <property type="project" value="InterPro"/>
</dbReference>
<feature type="domain" description="D-isomer specific 2-hydroxyacid dehydrogenase NAD-binding" evidence="6">
    <location>
        <begin position="110"/>
        <end position="284"/>
    </location>
</feature>
<proteinExistence type="inferred from homology"/>
<dbReference type="GO" id="GO:0030267">
    <property type="term" value="F:glyoxylate reductase (NADPH) activity"/>
    <property type="evidence" value="ECO:0007669"/>
    <property type="project" value="TreeGrafter"/>
</dbReference>
<evidence type="ECO:0000256" key="1">
    <source>
        <dbReference type="ARBA" id="ARBA00005854"/>
    </source>
</evidence>
<organism evidence="7 8">
    <name type="scientific">Coraliomargarita sinensis</name>
    <dbReference type="NCBI Taxonomy" id="2174842"/>
    <lineage>
        <taxon>Bacteria</taxon>
        <taxon>Pseudomonadati</taxon>
        <taxon>Verrucomicrobiota</taxon>
        <taxon>Opitutia</taxon>
        <taxon>Puniceicoccales</taxon>
        <taxon>Coraliomargaritaceae</taxon>
        <taxon>Coraliomargarita</taxon>
    </lineage>
</organism>
<keyword evidence="2 4" id="KW-0560">Oxidoreductase</keyword>
<reference evidence="7 8" key="1">
    <citation type="submission" date="2018-05" db="EMBL/GenBank/DDBJ databases">
        <title>Coraliomargarita sinensis sp. nov., isolated from a marine solar saltern.</title>
        <authorList>
            <person name="Zhou L.Y."/>
        </authorList>
    </citation>
    <scope>NUCLEOTIDE SEQUENCE [LARGE SCALE GENOMIC DNA]</scope>
    <source>
        <strain evidence="7 8">WN38</strain>
    </source>
</reference>
<dbReference type="InterPro" id="IPR006140">
    <property type="entry name" value="D-isomer_DH_NAD-bd"/>
</dbReference>
<name>A0A317ZCN1_9BACT</name>
<dbReference type="Gene3D" id="3.40.50.720">
    <property type="entry name" value="NAD(P)-binding Rossmann-like Domain"/>
    <property type="match status" value="2"/>
</dbReference>
<dbReference type="SUPFAM" id="SSF51735">
    <property type="entry name" value="NAD(P)-binding Rossmann-fold domains"/>
    <property type="match status" value="1"/>
</dbReference>
<dbReference type="InterPro" id="IPR036291">
    <property type="entry name" value="NAD(P)-bd_dom_sf"/>
</dbReference>
<evidence type="ECO:0000313" key="8">
    <source>
        <dbReference type="Proteomes" id="UP000247099"/>
    </source>
</evidence>
<dbReference type="FunFam" id="3.40.50.720:FF:000203">
    <property type="entry name" value="D-3-phosphoglycerate dehydrogenase (SerA)"/>
    <property type="match status" value="1"/>
</dbReference>